<dbReference type="SUPFAM" id="SSF53098">
    <property type="entry name" value="Ribonuclease H-like"/>
    <property type="match status" value="1"/>
</dbReference>
<keyword evidence="12" id="KW-0805">Transcription regulation</keyword>
<sequence length="255" mass="29395">MSVKIVDVYSDNLEQTINEIMDLIEQYPIIGVDTEFPGSFHDPVFIAALSNKLPLSQLVQSYQKFKVNIDNMKLIQLGLSLSNDKGDHPVQADAYQFNFCFDLNNDLNNEKSIDLLRQHNIDFERFRTQGINPKYFSYQLMQSGLLCNPSITWILFHGSYDIGYFVKSATLHDLPLSSSEFIYLYQKLFPNIIDLKVALKWDSSLQNLMIQNQVDRRGESHQAGSDALATVDIFITKGARMVRWESRGKIYEFEE</sequence>
<evidence type="ECO:0000256" key="14">
    <source>
        <dbReference type="ARBA" id="ARBA00023242"/>
    </source>
</evidence>
<dbReference type="GO" id="GO:0005634">
    <property type="term" value="C:nucleus"/>
    <property type="evidence" value="ECO:0007669"/>
    <property type="project" value="UniProtKB-SubCell"/>
</dbReference>
<evidence type="ECO:0000313" key="19">
    <source>
        <dbReference type="Proteomes" id="UP001642409"/>
    </source>
</evidence>
<dbReference type="Proteomes" id="UP001642409">
    <property type="component" value="Unassembled WGS sequence"/>
</dbReference>
<dbReference type="GO" id="GO:0046872">
    <property type="term" value="F:metal ion binding"/>
    <property type="evidence" value="ECO:0007669"/>
    <property type="project" value="UniProtKB-KW"/>
</dbReference>
<proteinExistence type="inferred from homology"/>
<dbReference type="InterPro" id="IPR036397">
    <property type="entry name" value="RNaseH_sf"/>
</dbReference>
<protein>
    <recommendedName>
        <fullName evidence="5">poly(A)-specific ribonuclease</fullName>
        <ecNumber evidence="5">3.1.13.4</ecNumber>
    </recommendedName>
</protein>
<dbReference type="GO" id="GO:0030014">
    <property type="term" value="C:CCR4-NOT complex"/>
    <property type="evidence" value="ECO:0007669"/>
    <property type="project" value="InterPro"/>
</dbReference>
<dbReference type="EMBL" id="CAXDID020000010">
    <property type="protein sequence ID" value="CAL5979326.1"/>
    <property type="molecule type" value="Genomic_DNA"/>
</dbReference>
<keyword evidence="7" id="KW-0540">Nuclease</keyword>
<dbReference type="EC" id="3.1.13.4" evidence="5"/>
<evidence type="ECO:0000256" key="2">
    <source>
        <dbReference type="ARBA" id="ARBA00004123"/>
    </source>
</evidence>
<evidence type="ECO:0000256" key="7">
    <source>
        <dbReference type="ARBA" id="ARBA00022722"/>
    </source>
</evidence>
<evidence type="ECO:0000313" key="18">
    <source>
        <dbReference type="EMBL" id="CAL6045005.1"/>
    </source>
</evidence>
<dbReference type="Gene3D" id="3.30.420.10">
    <property type="entry name" value="Ribonuclease H-like superfamily/Ribonuclease H"/>
    <property type="match status" value="1"/>
</dbReference>
<dbReference type="GO" id="GO:0003723">
    <property type="term" value="F:RNA binding"/>
    <property type="evidence" value="ECO:0007669"/>
    <property type="project" value="UniProtKB-KW"/>
</dbReference>
<evidence type="ECO:0000256" key="13">
    <source>
        <dbReference type="ARBA" id="ARBA00023163"/>
    </source>
</evidence>
<keyword evidence="10" id="KW-0269">Exonuclease</keyword>
<comment type="similarity">
    <text evidence="4">Belongs to the CAF1 family.</text>
</comment>
<keyword evidence="19" id="KW-1185">Reference proteome</keyword>
<name>A0AA86VDV3_9EUKA</name>
<evidence type="ECO:0000256" key="3">
    <source>
        <dbReference type="ARBA" id="ARBA00004496"/>
    </source>
</evidence>
<comment type="caution">
    <text evidence="16">The sequence shown here is derived from an EMBL/GenBank/DDBJ whole genome shotgun (WGS) entry which is preliminary data.</text>
</comment>
<keyword evidence="6" id="KW-0963">Cytoplasm</keyword>
<evidence type="ECO:0000256" key="11">
    <source>
        <dbReference type="ARBA" id="ARBA00022884"/>
    </source>
</evidence>
<evidence type="ECO:0000256" key="6">
    <source>
        <dbReference type="ARBA" id="ARBA00022490"/>
    </source>
</evidence>
<evidence type="ECO:0000256" key="8">
    <source>
        <dbReference type="ARBA" id="ARBA00022723"/>
    </source>
</evidence>
<evidence type="ECO:0000256" key="10">
    <source>
        <dbReference type="ARBA" id="ARBA00022839"/>
    </source>
</evidence>
<dbReference type="EMBL" id="CATOUU010000865">
    <property type="protein sequence ID" value="CAI9955641.1"/>
    <property type="molecule type" value="Genomic_DNA"/>
</dbReference>
<dbReference type="EMBL" id="CATOUU010000970">
    <property type="protein sequence ID" value="CAI9963778.1"/>
    <property type="molecule type" value="Genomic_DNA"/>
</dbReference>
<accession>A0AA86VDV3</accession>
<reference evidence="16" key="1">
    <citation type="submission" date="2023-06" db="EMBL/GenBank/DDBJ databases">
        <authorList>
            <person name="Kurt Z."/>
        </authorList>
    </citation>
    <scope>NUCLEOTIDE SEQUENCE</scope>
</reference>
<comment type="subcellular location">
    <subcellularLocation>
        <location evidence="3">Cytoplasm</location>
    </subcellularLocation>
    <subcellularLocation>
        <location evidence="2">Nucleus</location>
    </subcellularLocation>
</comment>
<dbReference type="AlphaFoldDB" id="A0AA86VDV3"/>
<keyword evidence="9" id="KW-0378">Hydrolase</keyword>
<dbReference type="Pfam" id="PF04857">
    <property type="entry name" value="CAF1"/>
    <property type="match status" value="1"/>
</dbReference>
<reference evidence="17 19" key="2">
    <citation type="submission" date="2024-07" db="EMBL/GenBank/DDBJ databases">
        <authorList>
            <person name="Akdeniz Z."/>
        </authorList>
    </citation>
    <scope>NUCLEOTIDE SEQUENCE [LARGE SCALE GENOMIC DNA]</scope>
</reference>
<evidence type="ECO:0000256" key="12">
    <source>
        <dbReference type="ARBA" id="ARBA00023015"/>
    </source>
</evidence>
<dbReference type="InterPro" id="IPR012337">
    <property type="entry name" value="RNaseH-like_sf"/>
</dbReference>
<organism evidence="16">
    <name type="scientific">Hexamita inflata</name>
    <dbReference type="NCBI Taxonomy" id="28002"/>
    <lineage>
        <taxon>Eukaryota</taxon>
        <taxon>Metamonada</taxon>
        <taxon>Diplomonadida</taxon>
        <taxon>Hexamitidae</taxon>
        <taxon>Hexamitinae</taxon>
        <taxon>Hexamita</taxon>
    </lineage>
</organism>
<keyword evidence="11" id="KW-0694">RNA-binding</keyword>
<keyword evidence="13" id="KW-0804">Transcription</keyword>
<keyword evidence="14" id="KW-0539">Nucleus</keyword>
<evidence type="ECO:0000313" key="16">
    <source>
        <dbReference type="EMBL" id="CAI9963778.1"/>
    </source>
</evidence>
<evidence type="ECO:0000256" key="4">
    <source>
        <dbReference type="ARBA" id="ARBA00008372"/>
    </source>
</evidence>
<dbReference type="InterPro" id="IPR006941">
    <property type="entry name" value="RNase_CAF1"/>
</dbReference>
<evidence type="ECO:0000256" key="9">
    <source>
        <dbReference type="ARBA" id="ARBA00022801"/>
    </source>
</evidence>
<dbReference type="EMBL" id="CAXDID020000162">
    <property type="protein sequence ID" value="CAL6045005.1"/>
    <property type="molecule type" value="Genomic_DNA"/>
</dbReference>
<keyword evidence="8" id="KW-0479">Metal-binding</keyword>
<gene>
    <name evidence="18" type="ORF">HINF_LOCUS40830</name>
    <name evidence="15" type="ORF">HINF_LOCUS43286</name>
    <name evidence="16" type="ORF">HINF_LOCUS51423</name>
    <name evidence="17" type="ORF">HINF_LOCUS5473</name>
</gene>
<dbReference type="InterPro" id="IPR039637">
    <property type="entry name" value="CNOT7/CNOT8/Pop2"/>
</dbReference>
<dbReference type="PANTHER" id="PTHR10797">
    <property type="entry name" value="CCR4-NOT TRANSCRIPTION COMPLEX SUBUNIT"/>
    <property type="match status" value="1"/>
</dbReference>
<comment type="catalytic activity">
    <reaction evidence="1">
        <text>Exonucleolytic cleavage of poly(A) to 5'-AMP.</text>
        <dbReference type="EC" id="3.1.13.4"/>
    </reaction>
</comment>
<evidence type="ECO:0000313" key="17">
    <source>
        <dbReference type="EMBL" id="CAL5979326.1"/>
    </source>
</evidence>
<dbReference type="GO" id="GO:0005737">
    <property type="term" value="C:cytoplasm"/>
    <property type="evidence" value="ECO:0007669"/>
    <property type="project" value="UniProtKB-SubCell"/>
</dbReference>
<dbReference type="GO" id="GO:0004535">
    <property type="term" value="F:poly(A)-specific ribonuclease activity"/>
    <property type="evidence" value="ECO:0007669"/>
    <property type="project" value="UniProtKB-EC"/>
</dbReference>
<evidence type="ECO:0000256" key="1">
    <source>
        <dbReference type="ARBA" id="ARBA00001663"/>
    </source>
</evidence>
<evidence type="ECO:0000313" key="15">
    <source>
        <dbReference type="EMBL" id="CAI9955641.1"/>
    </source>
</evidence>
<evidence type="ECO:0000256" key="5">
    <source>
        <dbReference type="ARBA" id="ARBA00012161"/>
    </source>
</evidence>